<organism evidence="2 3">
    <name type="scientific">Roridomyces roridus</name>
    <dbReference type="NCBI Taxonomy" id="1738132"/>
    <lineage>
        <taxon>Eukaryota</taxon>
        <taxon>Fungi</taxon>
        <taxon>Dikarya</taxon>
        <taxon>Basidiomycota</taxon>
        <taxon>Agaricomycotina</taxon>
        <taxon>Agaricomycetes</taxon>
        <taxon>Agaricomycetidae</taxon>
        <taxon>Agaricales</taxon>
        <taxon>Marasmiineae</taxon>
        <taxon>Mycenaceae</taxon>
        <taxon>Roridomyces</taxon>
    </lineage>
</organism>
<comment type="caution">
    <text evidence="2">The sequence shown here is derived from an EMBL/GenBank/DDBJ whole genome shotgun (WGS) entry which is preliminary data.</text>
</comment>
<accession>A0AAD7BA54</accession>
<evidence type="ECO:0000256" key="1">
    <source>
        <dbReference type="SAM" id="Coils"/>
    </source>
</evidence>
<dbReference type="Proteomes" id="UP001221142">
    <property type="component" value="Unassembled WGS sequence"/>
</dbReference>
<sequence length="111" mass="12515">MSAVSSYPELAAARSRIVQLDIEVDNLQRSLEAHLVERNGCHQVLARYKYPILTLPAEITSEIFIHFLPSDCDLTPLVTVGPHSPSFLLQICRQWRDIALGTPALWSSFRL</sequence>
<name>A0AAD7BA54_9AGAR</name>
<keyword evidence="1" id="KW-0175">Coiled coil</keyword>
<dbReference type="AlphaFoldDB" id="A0AAD7BA54"/>
<evidence type="ECO:0000313" key="2">
    <source>
        <dbReference type="EMBL" id="KAJ7614539.1"/>
    </source>
</evidence>
<feature type="coiled-coil region" evidence="1">
    <location>
        <begin position="10"/>
        <end position="37"/>
    </location>
</feature>
<feature type="non-terminal residue" evidence="2">
    <location>
        <position position="111"/>
    </location>
</feature>
<proteinExistence type="predicted"/>
<dbReference type="EMBL" id="JARKIF010000026">
    <property type="protein sequence ID" value="KAJ7614539.1"/>
    <property type="molecule type" value="Genomic_DNA"/>
</dbReference>
<dbReference type="Gene3D" id="1.20.1280.50">
    <property type="match status" value="1"/>
</dbReference>
<reference evidence="2" key="1">
    <citation type="submission" date="2023-03" db="EMBL/GenBank/DDBJ databases">
        <title>Massive genome expansion in bonnet fungi (Mycena s.s.) driven by repeated elements and novel gene families across ecological guilds.</title>
        <authorList>
            <consortium name="Lawrence Berkeley National Laboratory"/>
            <person name="Harder C.B."/>
            <person name="Miyauchi S."/>
            <person name="Viragh M."/>
            <person name="Kuo A."/>
            <person name="Thoen E."/>
            <person name="Andreopoulos B."/>
            <person name="Lu D."/>
            <person name="Skrede I."/>
            <person name="Drula E."/>
            <person name="Henrissat B."/>
            <person name="Morin E."/>
            <person name="Kohler A."/>
            <person name="Barry K."/>
            <person name="LaButti K."/>
            <person name="Morin E."/>
            <person name="Salamov A."/>
            <person name="Lipzen A."/>
            <person name="Mereny Z."/>
            <person name="Hegedus B."/>
            <person name="Baldrian P."/>
            <person name="Stursova M."/>
            <person name="Weitz H."/>
            <person name="Taylor A."/>
            <person name="Grigoriev I.V."/>
            <person name="Nagy L.G."/>
            <person name="Martin F."/>
            <person name="Kauserud H."/>
        </authorList>
    </citation>
    <scope>NUCLEOTIDE SEQUENCE</scope>
    <source>
        <strain evidence="2">9284</strain>
    </source>
</reference>
<keyword evidence="3" id="KW-1185">Reference proteome</keyword>
<gene>
    <name evidence="2" type="ORF">FB45DRAFT_802433</name>
</gene>
<evidence type="ECO:0008006" key="4">
    <source>
        <dbReference type="Google" id="ProtNLM"/>
    </source>
</evidence>
<protein>
    <recommendedName>
        <fullName evidence="4">F-box domain-containing protein</fullName>
    </recommendedName>
</protein>
<evidence type="ECO:0000313" key="3">
    <source>
        <dbReference type="Proteomes" id="UP001221142"/>
    </source>
</evidence>